<dbReference type="Gene3D" id="3.40.630.10">
    <property type="entry name" value="Zn peptidases"/>
    <property type="match status" value="1"/>
</dbReference>
<gene>
    <name evidence="2" type="ORF">G0Q07_12365</name>
</gene>
<dbReference type="SUPFAM" id="SSF52025">
    <property type="entry name" value="PA domain"/>
    <property type="match status" value="1"/>
</dbReference>
<dbReference type="KEGG" id="drc:G0Q07_12365"/>
<dbReference type="Pfam" id="PF13180">
    <property type="entry name" value="PDZ_2"/>
    <property type="match status" value="1"/>
</dbReference>
<dbReference type="Gene3D" id="2.30.42.10">
    <property type="match status" value="1"/>
</dbReference>
<dbReference type="InterPro" id="IPR007484">
    <property type="entry name" value="Peptidase_M28"/>
</dbReference>
<dbReference type="RefSeq" id="WP_163346375.1">
    <property type="nucleotide sequence ID" value="NZ_CP048409.1"/>
</dbReference>
<dbReference type="GO" id="GO:0006508">
    <property type="term" value="P:proteolysis"/>
    <property type="evidence" value="ECO:0007669"/>
    <property type="project" value="InterPro"/>
</dbReference>
<keyword evidence="3" id="KW-1185">Reference proteome</keyword>
<dbReference type="AlphaFoldDB" id="A0A6C0RET3"/>
<dbReference type="InterPro" id="IPR045175">
    <property type="entry name" value="M28_fam"/>
</dbReference>
<protein>
    <submittedName>
        <fullName evidence="2">M28 family peptidase</fullName>
    </submittedName>
</protein>
<sequence>MKYFVFAAFVFIVASCGPKYDKEITLDDIRENINYLASDSLKGRKSGEQGDLLAAQYIVEKFEAAGLELLFDDGFQEFELVTSAEIADGNQLQVNDNSYEVEEDFLPYAFSANTTVEAEVVFAGFGLEVDRDSLQWNDFEGIDVSGKWILVLQGDPDLDNPNSPYLEFSSERAKALKASDKNAAGIIFVAGTKFSEEDELSSLFFDKNNSRFSIPVIQVTREVANEILKSKGQTIKKLETEMLEQNAGLNLELSSTVKTTVNVELKETTTRNVAALLPGTDETLKDEYVVLGAHYDHLGMGGPGSGSRAIDTVAIHNGADDNASGVSTVIQLAEKLAGDKSNKRSVIFVAFGAEEMGLLGSKSFTANPPVKTDKMVGMFNFDMIGRLDEESQSLSIGGSKTSKETEQLLNDLNPGFQLALSGEGIGPSDHASFYLQDIPVFFISTGAHPDYHTPQDDAELINFEGAQKVMDYSAALVDDVVTRAKKLTFQEAGSKFQRSRGGRFKVTLGVMPDFAGVEKRGMRVDAVSKGKPAHAAGMKNGDIIIAINGKKVGNIYEYMDRLQKLEAGETISVDVLRDGKPTVLIVQL</sequence>
<dbReference type="InterPro" id="IPR036034">
    <property type="entry name" value="PDZ_sf"/>
</dbReference>
<evidence type="ECO:0000259" key="1">
    <source>
        <dbReference type="PROSITE" id="PS50106"/>
    </source>
</evidence>
<dbReference type="InterPro" id="IPR001478">
    <property type="entry name" value="PDZ"/>
</dbReference>
<dbReference type="SUPFAM" id="SSF50156">
    <property type="entry name" value="PDZ domain-like"/>
    <property type="match status" value="1"/>
</dbReference>
<organism evidence="2 3">
    <name type="scientific">Draconibacterium halophilum</name>
    <dbReference type="NCBI Taxonomy" id="2706887"/>
    <lineage>
        <taxon>Bacteria</taxon>
        <taxon>Pseudomonadati</taxon>
        <taxon>Bacteroidota</taxon>
        <taxon>Bacteroidia</taxon>
        <taxon>Marinilabiliales</taxon>
        <taxon>Prolixibacteraceae</taxon>
        <taxon>Draconibacterium</taxon>
    </lineage>
</organism>
<proteinExistence type="predicted"/>
<reference evidence="2 3" key="1">
    <citation type="submission" date="2020-02" db="EMBL/GenBank/DDBJ databases">
        <title>Genome sequencing for Draconibacterium sp. strain M1.</title>
        <authorList>
            <person name="Park S.-J."/>
        </authorList>
    </citation>
    <scope>NUCLEOTIDE SEQUENCE [LARGE SCALE GENOMIC DNA]</scope>
    <source>
        <strain evidence="2 3">M1</strain>
    </source>
</reference>
<dbReference type="Gene3D" id="3.50.30.30">
    <property type="match status" value="1"/>
</dbReference>
<evidence type="ECO:0000313" key="3">
    <source>
        <dbReference type="Proteomes" id="UP000474630"/>
    </source>
</evidence>
<dbReference type="Proteomes" id="UP000474630">
    <property type="component" value="Chromosome"/>
</dbReference>
<evidence type="ECO:0000313" key="2">
    <source>
        <dbReference type="EMBL" id="QIA08456.1"/>
    </source>
</evidence>
<dbReference type="InterPro" id="IPR046450">
    <property type="entry name" value="PA_dom_sf"/>
</dbReference>
<dbReference type="SMART" id="SM00228">
    <property type="entry name" value="PDZ"/>
    <property type="match status" value="1"/>
</dbReference>
<accession>A0A6C0RET3</accession>
<dbReference type="EMBL" id="CP048409">
    <property type="protein sequence ID" value="QIA08456.1"/>
    <property type="molecule type" value="Genomic_DNA"/>
</dbReference>
<dbReference type="PANTHER" id="PTHR12147:SF26">
    <property type="entry name" value="PEPTIDASE M28 DOMAIN-CONTAINING PROTEIN"/>
    <property type="match status" value="1"/>
</dbReference>
<feature type="domain" description="PDZ" evidence="1">
    <location>
        <begin position="493"/>
        <end position="555"/>
    </location>
</feature>
<dbReference type="PROSITE" id="PS50106">
    <property type="entry name" value="PDZ"/>
    <property type="match status" value="1"/>
</dbReference>
<dbReference type="PROSITE" id="PS51257">
    <property type="entry name" value="PROKAR_LIPOPROTEIN"/>
    <property type="match status" value="1"/>
</dbReference>
<dbReference type="GO" id="GO:0008235">
    <property type="term" value="F:metalloexopeptidase activity"/>
    <property type="evidence" value="ECO:0007669"/>
    <property type="project" value="InterPro"/>
</dbReference>
<dbReference type="PANTHER" id="PTHR12147">
    <property type="entry name" value="METALLOPEPTIDASE M28 FAMILY MEMBER"/>
    <property type="match status" value="1"/>
</dbReference>
<dbReference type="Pfam" id="PF04389">
    <property type="entry name" value="Peptidase_M28"/>
    <property type="match status" value="1"/>
</dbReference>
<dbReference type="SUPFAM" id="SSF53187">
    <property type="entry name" value="Zn-dependent exopeptidases"/>
    <property type="match status" value="1"/>
</dbReference>
<name>A0A6C0RET3_9BACT</name>